<evidence type="ECO:0000313" key="2">
    <source>
        <dbReference type="EnsemblMetazoa" id="XP_008217320"/>
    </source>
</evidence>
<dbReference type="OrthoDB" id="6426113at2759"/>
<name>A0A7M7HJ77_NASVI</name>
<accession>A0A7M7HJ77</accession>
<proteinExistence type="predicted"/>
<dbReference type="SUPFAM" id="SSF54695">
    <property type="entry name" value="POZ domain"/>
    <property type="match status" value="1"/>
</dbReference>
<dbReference type="EnsemblMetazoa" id="XM_008219098">
    <property type="protein sequence ID" value="XP_008217320"/>
    <property type="gene ID" value="LOC103318024"/>
</dbReference>
<dbReference type="InterPro" id="IPR011333">
    <property type="entry name" value="SKP1/BTB/POZ_sf"/>
</dbReference>
<dbReference type="SUPFAM" id="SSF49599">
    <property type="entry name" value="TRAF domain-like"/>
    <property type="match status" value="1"/>
</dbReference>
<dbReference type="InParanoid" id="A0A7M7HJ77"/>
<dbReference type="SMR" id="A0A7M7HJ77"/>
<sequence length="345" mass="39525">MESNFSGNLRHTNMYTWVIENYKSIFHHYEVVKSIGSPLIRLYNRGDKYEFKIKIVPRQWIAKTLHLSTSIETLSCPTDNQAMTHIRLWIVKSKGGEYDPQEQTLYIAEGKACFSHNIHHSKVTDNCLSNGSLTVQVQITFHNDVFHEVDDYAILNAPVSPLFNCKLSVLDAYEELLSSAKFSDITIVVVDKKFSVHRNILACRSPVFSAMFEHEMLEKRKNVVEISDVEPEVMAEVLRFIYADKVNNIEKLAVDLLIAADKYQLEALRLMCEEVLVKKLNIDNVVEILKIVDLYASCSRLRGALLKFLTANRQKVADVKNFDKIFEALSPALLTEITKTFMTKL</sequence>
<dbReference type="PANTHER" id="PTHR24413">
    <property type="entry name" value="SPECKLE-TYPE POZ PROTEIN"/>
    <property type="match status" value="1"/>
</dbReference>
<evidence type="ECO:0000259" key="1">
    <source>
        <dbReference type="PROSITE" id="PS50097"/>
    </source>
</evidence>
<reference evidence="2" key="1">
    <citation type="submission" date="2021-01" db="UniProtKB">
        <authorList>
            <consortium name="EnsemblMetazoa"/>
        </authorList>
    </citation>
    <scope>IDENTIFICATION</scope>
</reference>
<dbReference type="Gene3D" id="1.25.40.420">
    <property type="match status" value="1"/>
</dbReference>
<dbReference type="GeneID" id="103318024"/>
<dbReference type="PROSITE" id="PS50097">
    <property type="entry name" value="BTB"/>
    <property type="match status" value="1"/>
</dbReference>
<dbReference type="FunFam" id="3.30.710.10:FF:000159">
    <property type="entry name" value="Speckle-type POZ protein B"/>
    <property type="match status" value="1"/>
</dbReference>
<protein>
    <recommendedName>
        <fullName evidence="1">BTB domain-containing protein</fullName>
    </recommendedName>
</protein>
<dbReference type="Gene3D" id="2.60.210.10">
    <property type="entry name" value="Apoptosis, Tumor Necrosis Factor Receptor Associated Protein 2, Chain A"/>
    <property type="match status" value="1"/>
</dbReference>
<keyword evidence="3" id="KW-1185">Reference proteome</keyword>
<dbReference type="InterPro" id="IPR008974">
    <property type="entry name" value="TRAF-like"/>
</dbReference>
<dbReference type="KEGG" id="nvi:103318024"/>
<feature type="domain" description="BTB" evidence="1">
    <location>
        <begin position="183"/>
        <end position="250"/>
    </location>
</feature>
<dbReference type="Pfam" id="PF00651">
    <property type="entry name" value="BTB"/>
    <property type="match status" value="1"/>
</dbReference>
<dbReference type="SMART" id="SM00225">
    <property type="entry name" value="BTB"/>
    <property type="match status" value="1"/>
</dbReference>
<evidence type="ECO:0000313" key="3">
    <source>
        <dbReference type="Proteomes" id="UP000002358"/>
    </source>
</evidence>
<organism evidence="2 3">
    <name type="scientific">Nasonia vitripennis</name>
    <name type="common">Parasitic wasp</name>
    <dbReference type="NCBI Taxonomy" id="7425"/>
    <lineage>
        <taxon>Eukaryota</taxon>
        <taxon>Metazoa</taxon>
        <taxon>Ecdysozoa</taxon>
        <taxon>Arthropoda</taxon>
        <taxon>Hexapoda</taxon>
        <taxon>Insecta</taxon>
        <taxon>Pterygota</taxon>
        <taxon>Neoptera</taxon>
        <taxon>Endopterygota</taxon>
        <taxon>Hymenoptera</taxon>
        <taxon>Apocrita</taxon>
        <taxon>Proctotrupomorpha</taxon>
        <taxon>Chalcidoidea</taxon>
        <taxon>Pteromalidae</taxon>
        <taxon>Pteromalinae</taxon>
        <taxon>Nasonia</taxon>
    </lineage>
</organism>
<dbReference type="Proteomes" id="UP000002358">
    <property type="component" value="Chromosome 1"/>
</dbReference>
<dbReference type="AlphaFoldDB" id="A0A7M7HJ77"/>
<dbReference type="CDD" id="cd14733">
    <property type="entry name" value="BACK"/>
    <property type="match status" value="1"/>
</dbReference>
<dbReference type="RefSeq" id="XP_008217320.1">
    <property type="nucleotide sequence ID" value="XM_008219098.3"/>
</dbReference>
<dbReference type="Gene3D" id="3.30.710.10">
    <property type="entry name" value="Potassium Channel Kv1.1, Chain A"/>
    <property type="match status" value="1"/>
</dbReference>
<dbReference type="InterPro" id="IPR000210">
    <property type="entry name" value="BTB/POZ_dom"/>
</dbReference>